<dbReference type="PROSITE" id="PS01085">
    <property type="entry name" value="RIBUL_P_3_EPIMER_1"/>
    <property type="match status" value="1"/>
</dbReference>
<feature type="binding site" evidence="10 13">
    <location>
        <position position="33"/>
    </location>
    <ligand>
        <name>a divalent metal cation</name>
        <dbReference type="ChEBI" id="CHEBI:60240"/>
    </ligand>
</feature>
<evidence type="ECO:0000256" key="10">
    <source>
        <dbReference type="HAMAP-Rule" id="MF_02227"/>
    </source>
</evidence>
<dbReference type="Gene3D" id="3.20.20.70">
    <property type="entry name" value="Aldolase class I"/>
    <property type="match status" value="1"/>
</dbReference>
<keyword evidence="13" id="KW-0170">Cobalt</keyword>
<dbReference type="GO" id="GO:0005737">
    <property type="term" value="C:cytoplasm"/>
    <property type="evidence" value="ECO:0007669"/>
    <property type="project" value="UniProtKB-ARBA"/>
</dbReference>
<dbReference type="GO" id="GO:0004750">
    <property type="term" value="F:D-ribulose-phosphate 3-epimerase activity"/>
    <property type="evidence" value="ECO:0007669"/>
    <property type="project" value="UniProtKB-UniRule"/>
</dbReference>
<feature type="binding site" evidence="10 13">
    <location>
        <position position="64"/>
    </location>
    <ligand>
        <name>a divalent metal cation</name>
        <dbReference type="ChEBI" id="CHEBI:60240"/>
    </ligand>
</feature>
<comment type="catalytic activity">
    <reaction evidence="1 10 11">
        <text>D-ribulose 5-phosphate = D-xylulose 5-phosphate</text>
        <dbReference type="Rhea" id="RHEA:13677"/>
        <dbReference type="ChEBI" id="CHEBI:57737"/>
        <dbReference type="ChEBI" id="CHEBI:58121"/>
        <dbReference type="EC" id="5.1.3.1"/>
    </reaction>
</comment>
<feature type="active site" description="Proton acceptor" evidence="10 12">
    <location>
        <position position="33"/>
    </location>
</feature>
<dbReference type="EC" id="5.1.3.1" evidence="7 10"/>
<dbReference type="NCBIfam" id="TIGR01163">
    <property type="entry name" value="rpe"/>
    <property type="match status" value="1"/>
</dbReference>
<dbReference type="AlphaFoldDB" id="A0A2N9JGD1"/>
<reference evidence="15 16" key="1">
    <citation type="submission" date="2018-02" db="EMBL/GenBank/DDBJ databases">
        <authorList>
            <person name="Cohen D.B."/>
            <person name="Kent A.D."/>
        </authorList>
    </citation>
    <scope>NUCLEOTIDE SEQUENCE [LARGE SCALE GENOMIC DNA]</scope>
    <source>
        <strain evidence="15">1</strain>
    </source>
</reference>
<dbReference type="NCBIfam" id="NF004076">
    <property type="entry name" value="PRK05581.1-4"/>
    <property type="match status" value="1"/>
</dbReference>
<comment type="cofactor">
    <cofactor evidence="2">
        <name>Mn(2+)</name>
        <dbReference type="ChEBI" id="CHEBI:29035"/>
    </cofactor>
</comment>
<comment type="cofactor">
    <cofactor evidence="3">
        <name>Co(2+)</name>
        <dbReference type="ChEBI" id="CHEBI:48828"/>
    </cofactor>
</comment>
<feature type="binding site" evidence="10 14">
    <location>
        <position position="64"/>
    </location>
    <ligand>
        <name>substrate</name>
    </ligand>
</feature>
<feature type="binding site" evidence="10 14">
    <location>
        <begin position="195"/>
        <end position="196"/>
    </location>
    <ligand>
        <name>substrate</name>
    </ligand>
</feature>
<evidence type="ECO:0000256" key="9">
    <source>
        <dbReference type="ARBA" id="ARBA00023235"/>
    </source>
</evidence>
<dbReference type="Pfam" id="PF00834">
    <property type="entry name" value="Ribul_P_3_epim"/>
    <property type="match status" value="1"/>
</dbReference>
<feature type="binding site" evidence="10 14">
    <location>
        <position position="8"/>
    </location>
    <ligand>
        <name>substrate</name>
    </ligand>
</feature>
<evidence type="ECO:0000256" key="7">
    <source>
        <dbReference type="ARBA" id="ARBA00013188"/>
    </source>
</evidence>
<evidence type="ECO:0000256" key="1">
    <source>
        <dbReference type="ARBA" id="ARBA00001782"/>
    </source>
</evidence>
<accession>A0A2N9JGD1</accession>
<gene>
    <name evidence="10 15" type="primary">rpe</name>
    <name evidence="15" type="ORF">MPLG2_1428</name>
</gene>
<dbReference type="GO" id="GO:0046872">
    <property type="term" value="F:metal ion binding"/>
    <property type="evidence" value="ECO:0007669"/>
    <property type="project" value="UniProtKB-UniRule"/>
</dbReference>
<keyword evidence="13" id="KW-0862">Zinc</keyword>
<dbReference type="PIRSF" id="PIRSF001461">
    <property type="entry name" value="RPE"/>
    <property type="match status" value="1"/>
</dbReference>
<dbReference type="InterPro" id="IPR026019">
    <property type="entry name" value="Ribul_P_3_epim"/>
</dbReference>
<keyword evidence="16" id="KW-1185">Reference proteome</keyword>
<feature type="active site" description="Proton donor" evidence="10 12">
    <location>
        <position position="173"/>
    </location>
</feature>
<name>A0A2N9JGD1_9ACTN</name>
<dbReference type="SUPFAM" id="SSF51366">
    <property type="entry name" value="Ribulose-phoshate binding barrel"/>
    <property type="match status" value="1"/>
</dbReference>
<evidence type="ECO:0000256" key="6">
    <source>
        <dbReference type="ARBA" id="ARBA00009541"/>
    </source>
</evidence>
<dbReference type="FunFam" id="3.20.20.70:FF:000004">
    <property type="entry name" value="Ribulose-phosphate 3-epimerase"/>
    <property type="match status" value="1"/>
</dbReference>
<dbReference type="InterPro" id="IPR000056">
    <property type="entry name" value="Ribul_P_3_epim-like"/>
</dbReference>
<evidence type="ECO:0000256" key="2">
    <source>
        <dbReference type="ARBA" id="ARBA00001936"/>
    </source>
</evidence>
<proteinExistence type="inferred from homology"/>
<dbReference type="GO" id="GO:0019323">
    <property type="term" value="P:pentose catabolic process"/>
    <property type="evidence" value="ECO:0007669"/>
    <property type="project" value="UniProtKB-UniRule"/>
</dbReference>
<dbReference type="EMBL" id="LT985188">
    <property type="protein sequence ID" value="SPD86464.1"/>
    <property type="molecule type" value="Genomic_DNA"/>
</dbReference>
<sequence>MTLRITPSILNADLANLSGEIARIPSADGVHIDVMDNRFVPNLTLGLPVVECIRASTTAFLDIHLMIAEVDRWAPGYADAGCESVTFHVEASAAPIKLARELRSLGARASMALKPATPIEPYADLLGELDMVLLMTVEPGFGGQKFLDLVLPKIRRTRALIARTGGDIWLQVDGGVSVETIERCAEAGADTFVAGSAVYSAENPDAMVVALREQAIAACAH</sequence>
<dbReference type="GO" id="GO:0006098">
    <property type="term" value="P:pentose-phosphate shunt"/>
    <property type="evidence" value="ECO:0007669"/>
    <property type="project" value="UniProtKB-UniRule"/>
</dbReference>
<dbReference type="RefSeq" id="WP_105185436.1">
    <property type="nucleotide sequence ID" value="NZ_BAAAGO010000033.1"/>
</dbReference>
<evidence type="ECO:0000256" key="4">
    <source>
        <dbReference type="ARBA" id="ARBA00001947"/>
    </source>
</evidence>
<organism evidence="15 16">
    <name type="scientific">Micropruina glycogenica</name>
    <dbReference type="NCBI Taxonomy" id="75385"/>
    <lineage>
        <taxon>Bacteria</taxon>
        <taxon>Bacillati</taxon>
        <taxon>Actinomycetota</taxon>
        <taxon>Actinomycetes</taxon>
        <taxon>Propionibacteriales</taxon>
        <taxon>Nocardioidaceae</taxon>
        <taxon>Micropruina</taxon>
    </lineage>
</organism>
<dbReference type="Proteomes" id="UP000238164">
    <property type="component" value="Chromosome 1"/>
</dbReference>
<evidence type="ECO:0000313" key="16">
    <source>
        <dbReference type="Proteomes" id="UP000238164"/>
    </source>
</evidence>
<comment type="cofactor">
    <cofactor evidence="5">
        <name>Fe(2+)</name>
        <dbReference type="ChEBI" id="CHEBI:29033"/>
    </cofactor>
</comment>
<keyword evidence="9 10" id="KW-0413">Isomerase</keyword>
<evidence type="ECO:0000256" key="14">
    <source>
        <dbReference type="PIRSR" id="PIRSR001461-3"/>
    </source>
</evidence>
<evidence type="ECO:0000256" key="5">
    <source>
        <dbReference type="ARBA" id="ARBA00001954"/>
    </source>
</evidence>
<comment type="function">
    <text evidence="10">Catalyzes the reversible epimerization of D-ribulose 5-phosphate to D-xylulose 5-phosphate.</text>
</comment>
<dbReference type="OrthoDB" id="1645589at2"/>
<feature type="binding site" evidence="14">
    <location>
        <position position="175"/>
    </location>
    <ligand>
        <name>substrate</name>
    </ligand>
</feature>
<evidence type="ECO:0000313" key="15">
    <source>
        <dbReference type="EMBL" id="SPD86464.1"/>
    </source>
</evidence>
<evidence type="ECO:0000256" key="12">
    <source>
        <dbReference type="PIRSR" id="PIRSR001461-1"/>
    </source>
</evidence>
<feature type="binding site" evidence="10">
    <location>
        <begin position="173"/>
        <end position="175"/>
    </location>
    <ligand>
        <name>substrate</name>
    </ligand>
</feature>
<dbReference type="CDD" id="cd00429">
    <property type="entry name" value="RPE"/>
    <property type="match status" value="1"/>
</dbReference>
<dbReference type="InterPro" id="IPR011060">
    <property type="entry name" value="RibuloseP-bd_barrel"/>
</dbReference>
<keyword evidence="10 11" id="KW-0119">Carbohydrate metabolism</keyword>
<evidence type="ECO:0000256" key="3">
    <source>
        <dbReference type="ARBA" id="ARBA00001941"/>
    </source>
</evidence>
<comment type="cofactor">
    <cofactor evidence="10 13">
        <name>a divalent metal cation</name>
        <dbReference type="ChEBI" id="CHEBI:60240"/>
    </cofactor>
    <text evidence="10 13">Binds 1 divalent metal cation per subunit.</text>
</comment>
<dbReference type="KEGG" id="mgg:MPLG2_1428"/>
<dbReference type="PANTHER" id="PTHR11749">
    <property type="entry name" value="RIBULOSE-5-PHOSPHATE-3-EPIMERASE"/>
    <property type="match status" value="1"/>
</dbReference>
<protein>
    <recommendedName>
        <fullName evidence="7 10">Ribulose-phosphate 3-epimerase</fullName>
        <ecNumber evidence="7 10">5.1.3.1</ecNumber>
    </recommendedName>
</protein>
<evidence type="ECO:0000256" key="8">
    <source>
        <dbReference type="ARBA" id="ARBA00022723"/>
    </source>
</evidence>
<comment type="cofactor">
    <cofactor evidence="4">
        <name>Zn(2+)</name>
        <dbReference type="ChEBI" id="CHEBI:29105"/>
    </cofactor>
</comment>
<dbReference type="HAMAP" id="MF_02227">
    <property type="entry name" value="RPE"/>
    <property type="match status" value="1"/>
</dbReference>
<dbReference type="PROSITE" id="PS01086">
    <property type="entry name" value="RIBUL_P_3_EPIMER_2"/>
    <property type="match status" value="1"/>
</dbReference>
<comment type="pathway">
    <text evidence="10">Carbohydrate degradation.</text>
</comment>
<comment type="similarity">
    <text evidence="6 10 11">Belongs to the ribulose-phosphate 3-epimerase family.</text>
</comment>
<keyword evidence="13" id="KW-0464">Manganese</keyword>
<keyword evidence="8 10" id="KW-0479">Metal-binding</keyword>
<feature type="binding site" evidence="10 14">
    <location>
        <begin position="140"/>
        <end position="143"/>
    </location>
    <ligand>
        <name>substrate</name>
    </ligand>
</feature>
<dbReference type="InterPro" id="IPR013785">
    <property type="entry name" value="Aldolase_TIM"/>
</dbReference>
<evidence type="ECO:0000256" key="11">
    <source>
        <dbReference type="PIRNR" id="PIRNR001461"/>
    </source>
</evidence>
<evidence type="ECO:0000256" key="13">
    <source>
        <dbReference type="PIRSR" id="PIRSR001461-2"/>
    </source>
</evidence>
<feature type="binding site" evidence="10 13">
    <location>
        <position position="173"/>
    </location>
    <ligand>
        <name>a divalent metal cation</name>
        <dbReference type="ChEBI" id="CHEBI:60240"/>
    </ligand>
</feature>
<feature type="binding site" evidence="10 13">
    <location>
        <position position="31"/>
    </location>
    <ligand>
        <name>a divalent metal cation</name>
        <dbReference type="ChEBI" id="CHEBI:60240"/>
    </ligand>
</feature>